<accession>A0A1S5R0T4</accession>
<comment type="subcellular location">
    <subcellularLocation>
        <location evidence="1">Secreted</location>
    </subcellularLocation>
</comment>
<keyword evidence="3 6" id="KW-0732">Signal</keyword>
<evidence type="ECO:0000256" key="2">
    <source>
        <dbReference type="ARBA" id="ARBA00022525"/>
    </source>
</evidence>
<evidence type="ECO:0000256" key="6">
    <source>
        <dbReference type="SAM" id="SignalP"/>
    </source>
</evidence>
<feature type="signal peptide" evidence="6">
    <location>
        <begin position="1"/>
        <end position="20"/>
    </location>
</feature>
<evidence type="ECO:0000256" key="5">
    <source>
        <dbReference type="ARBA" id="ARBA00034321"/>
    </source>
</evidence>
<proteinExistence type="evidence at transcript level"/>
<dbReference type="AlphaFoldDB" id="A0A1S5R0T4"/>
<evidence type="ECO:0000256" key="4">
    <source>
        <dbReference type="ARBA" id="ARBA00023180"/>
    </source>
</evidence>
<dbReference type="Pfam" id="PF12115">
    <property type="entry name" value="Salp15"/>
    <property type="match status" value="1"/>
</dbReference>
<organism evidence="7">
    <name type="scientific">Ixodes holocyclus</name>
    <name type="common">Australian paralysis tick</name>
    <dbReference type="NCBI Taxonomy" id="65647"/>
    <lineage>
        <taxon>Eukaryota</taxon>
        <taxon>Metazoa</taxon>
        <taxon>Ecdysozoa</taxon>
        <taxon>Arthropoda</taxon>
        <taxon>Chelicerata</taxon>
        <taxon>Arachnida</taxon>
        <taxon>Acari</taxon>
        <taxon>Parasitiformes</taxon>
        <taxon>Ixodida</taxon>
        <taxon>Ixodoidea</taxon>
        <taxon>Ixodidae</taxon>
        <taxon>Ixodinae</taxon>
        <taxon>Ixodes</taxon>
    </lineage>
</organism>
<feature type="chain" id="PRO_5012729542" evidence="6">
    <location>
        <begin position="21"/>
        <end position="133"/>
    </location>
</feature>
<evidence type="ECO:0000256" key="3">
    <source>
        <dbReference type="ARBA" id="ARBA00022729"/>
    </source>
</evidence>
<comment type="similarity">
    <text evidence="5">Belongs to the salp15 family.</text>
</comment>
<reference evidence="7" key="1">
    <citation type="submission" date="2016-03" db="EMBL/GenBank/DDBJ databases">
        <title>Identification and analysis of Ixodes holocyclus Sal-15 like proteins.</title>
        <authorList>
            <person name="Rodriguez Valle M."/>
            <person name="Booth M."/>
            <person name="Barrero R."/>
            <person name="Lew Tabor A."/>
            <person name="Bellgard M."/>
        </authorList>
    </citation>
    <scope>NUCLEOTIDE SEQUENCE</scope>
</reference>
<keyword evidence="4" id="KW-0325">Glycoprotein</keyword>
<protein>
    <submittedName>
        <fullName evidence="7">Secreted salivary protein Salp15</fullName>
    </submittedName>
</protein>
<dbReference type="GO" id="GO:0005576">
    <property type="term" value="C:extracellular region"/>
    <property type="evidence" value="ECO:0007669"/>
    <property type="project" value="UniProtKB-SubCell"/>
</dbReference>
<name>A0A1S5R0T4_IXOHO</name>
<sequence>MTCVIMKLLVLLALCCMCYAEDARGDNDGGTVTTTKKPTFADKLGLPGFVKNAQKLVQDLLDLCEKNAKSSESQQGPKDRINLGNITFQNCTYVCQPKNNPSMELHLPKGTPCAIGKHCTETAECQTSLPEGC</sequence>
<dbReference type="EMBL" id="KU948298">
    <property type="protein sequence ID" value="ANA07187.1"/>
    <property type="molecule type" value="mRNA"/>
</dbReference>
<keyword evidence="2" id="KW-0964">Secreted</keyword>
<dbReference type="InterPro" id="IPR021971">
    <property type="entry name" value="Salp15"/>
</dbReference>
<evidence type="ECO:0000256" key="1">
    <source>
        <dbReference type="ARBA" id="ARBA00004613"/>
    </source>
</evidence>
<evidence type="ECO:0000313" key="7">
    <source>
        <dbReference type="EMBL" id="ANA07187.1"/>
    </source>
</evidence>